<sequence>MVSQKSNVKPPKSEDRTLPHHKSTHTCNIQRATFSNDTSSSPRLKQHQPHVTTMATSKIEKPSKMSRPTRHVKFQQDYSSHQFQWHSYHHGNKQHVESARACDEASTPSSSSTHMHEKTCAYREGHRHASKHHTPHACSSSMKPQSCTPDAERQRYLELQQSLAVFFGFVMGILRGSEYMCQEDQRHVEKLHSNQMMSMPLKTALNFGNKETNLNDMQQPLSSNTTNDHIQQQILQPSNPFTADSNDITTVSSVLTNNQTTCMSTLPTKTTPHASNQNDSSKRHARTSISIRELLNLNEE</sequence>
<feature type="compositionally biased region" description="Basic residues" evidence="1">
    <location>
        <begin position="125"/>
        <end position="135"/>
    </location>
</feature>
<feature type="region of interest" description="Disordered" evidence="1">
    <location>
        <begin position="124"/>
        <end position="149"/>
    </location>
</feature>
<feature type="compositionally biased region" description="Polar residues" evidence="1">
    <location>
        <begin position="25"/>
        <end position="56"/>
    </location>
</feature>
<dbReference type="AlphaFoldDB" id="A0AA88GFV3"/>
<organism evidence="2 3">
    <name type="scientific">Naegleria lovaniensis</name>
    <name type="common">Amoeba</name>
    <dbReference type="NCBI Taxonomy" id="51637"/>
    <lineage>
        <taxon>Eukaryota</taxon>
        <taxon>Discoba</taxon>
        <taxon>Heterolobosea</taxon>
        <taxon>Tetramitia</taxon>
        <taxon>Eutetramitia</taxon>
        <taxon>Vahlkampfiidae</taxon>
        <taxon>Naegleria</taxon>
    </lineage>
</organism>
<evidence type="ECO:0000256" key="1">
    <source>
        <dbReference type="SAM" id="MobiDB-lite"/>
    </source>
</evidence>
<dbReference type="RefSeq" id="XP_044542450.1">
    <property type="nucleotide sequence ID" value="XM_044688012.1"/>
</dbReference>
<feature type="region of interest" description="Disordered" evidence="1">
    <location>
        <begin position="262"/>
        <end position="290"/>
    </location>
</feature>
<evidence type="ECO:0000313" key="3">
    <source>
        <dbReference type="Proteomes" id="UP000816034"/>
    </source>
</evidence>
<protein>
    <submittedName>
        <fullName evidence="2">Uncharacterized protein</fullName>
    </submittedName>
</protein>
<evidence type="ECO:0000313" key="2">
    <source>
        <dbReference type="EMBL" id="KAG2373276.1"/>
    </source>
</evidence>
<feature type="region of interest" description="Disordered" evidence="1">
    <location>
        <begin position="1"/>
        <end position="68"/>
    </location>
</feature>
<name>A0AA88GFV3_NAELO</name>
<comment type="caution">
    <text evidence="2">The sequence shown here is derived from an EMBL/GenBank/DDBJ whole genome shotgun (WGS) entry which is preliminary data.</text>
</comment>
<gene>
    <name evidence="2" type="ORF">C9374_012265</name>
</gene>
<feature type="compositionally biased region" description="Polar residues" evidence="1">
    <location>
        <begin position="137"/>
        <end position="148"/>
    </location>
</feature>
<dbReference type="GeneID" id="68104719"/>
<keyword evidence="3" id="KW-1185">Reference proteome</keyword>
<dbReference type="Proteomes" id="UP000816034">
    <property type="component" value="Unassembled WGS sequence"/>
</dbReference>
<feature type="compositionally biased region" description="Polar residues" evidence="1">
    <location>
        <begin position="262"/>
        <end position="279"/>
    </location>
</feature>
<accession>A0AA88GFV3</accession>
<proteinExistence type="predicted"/>
<dbReference type="EMBL" id="PYSW02000057">
    <property type="protein sequence ID" value="KAG2373276.1"/>
    <property type="molecule type" value="Genomic_DNA"/>
</dbReference>
<reference evidence="2 3" key="1">
    <citation type="journal article" date="2018" name="BMC Genomics">
        <title>The genome of Naegleria lovaniensis, the basis for a comparative approach to unravel pathogenicity factors of the human pathogenic amoeba N. fowleri.</title>
        <authorList>
            <person name="Liechti N."/>
            <person name="Schurch N."/>
            <person name="Bruggmann R."/>
            <person name="Wittwer M."/>
        </authorList>
    </citation>
    <scope>NUCLEOTIDE SEQUENCE [LARGE SCALE GENOMIC DNA]</scope>
    <source>
        <strain evidence="2 3">ATCC 30569</strain>
    </source>
</reference>